<dbReference type="InterPro" id="IPR029526">
    <property type="entry name" value="PGBD"/>
</dbReference>
<protein>
    <recommendedName>
        <fullName evidence="2">PiggyBac transposable element-derived protein domain-containing protein</fullName>
    </recommendedName>
</protein>
<accession>A0A1B6LUY7</accession>
<dbReference type="PANTHER" id="PTHR46599">
    <property type="entry name" value="PIGGYBAC TRANSPOSABLE ELEMENT-DERIVED PROTEIN 4"/>
    <property type="match status" value="1"/>
</dbReference>
<dbReference type="Pfam" id="PF13843">
    <property type="entry name" value="DDE_Tnp_1_7"/>
    <property type="match status" value="1"/>
</dbReference>
<evidence type="ECO:0000256" key="1">
    <source>
        <dbReference type="SAM" id="MobiDB-lite"/>
    </source>
</evidence>
<gene>
    <name evidence="3" type="ORF">g.36683</name>
</gene>
<feature type="compositionally biased region" description="Acidic residues" evidence="1">
    <location>
        <begin position="33"/>
        <end position="67"/>
    </location>
</feature>
<reference evidence="3" key="1">
    <citation type="submission" date="2015-11" db="EMBL/GenBank/DDBJ databases">
        <title>De novo transcriptome assembly of four potential Pierce s Disease insect vectors from Arizona vineyards.</title>
        <authorList>
            <person name="Tassone E.E."/>
        </authorList>
    </citation>
    <scope>NUCLEOTIDE SEQUENCE</scope>
</reference>
<dbReference type="EMBL" id="GEBQ01012494">
    <property type="protein sequence ID" value="JAT27483.1"/>
    <property type="molecule type" value="Transcribed_RNA"/>
</dbReference>
<sequence>MDKPSTSQPVHNHDPDFSDRIRAMLDSETLDNISDDDSSFVDDSDADPDFVLEESDDSSGDLTPDDNELLEEEDTEEINIRNMVAEDFPLPKCFIERLRKNEVGPPNAWNSAPPPTNVRTPARNIIRTGLPGIRGPARALGNTPRRDEVWKLFFDEDIMTRIVTNTNVKLNNVSQNLAPGTNRSNYRNTDVAEINALIGLLLLSSVLKSNDEKIQSLFTKDWFSRPIFRATMSVKRFDILVGSLRFDNAQTRDQRKMTDKAAAISEIFSKFISNSQIVYCPSALVTIDEMLVPFRGRCSFRVYMPKKPKKYGVKVMCLADAKTSYLFNAYIYTGKGSDGEGLNEKEKNLSVPTQSLIKLCQPIQGSNRNVTADNWFSSLDGVEELEKRKLTYVGTLRKDKRAIPVEFLPNNERPVVSTLYGFRKNMTLLSFVPKKNKAVCLISTMHHTVETNLAKKKPEMISFYNSNKCGVDLLDMKCAVFSSSRKTRRWPLAIFYRLVNIGSVNSYITYMSYTGSTMVPRFDFIKSLGHELIVPHLQRRLAETPNLPRDLKIDIERILGNERLQAAAGVPDDRLEKRKTCAKCPPGSDRKTQNKCVKCHSAICGQCLRRVCLDCAQEYM</sequence>
<proteinExistence type="predicted"/>
<dbReference type="AlphaFoldDB" id="A0A1B6LUY7"/>
<dbReference type="PANTHER" id="PTHR46599:SF6">
    <property type="entry name" value="DUAL SPECIFICITY PHOSPHATASE 26"/>
    <property type="match status" value="1"/>
</dbReference>
<evidence type="ECO:0000259" key="2">
    <source>
        <dbReference type="Pfam" id="PF13843"/>
    </source>
</evidence>
<feature type="domain" description="PiggyBac transposable element-derived protein" evidence="2">
    <location>
        <begin position="149"/>
        <end position="507"/>
    </location>
</feature>
<feature type="region of interest" description="Disordered" evidence="1">
    <location>
        <begin position="28"/>
        <end position="67"/>
    </location>
</feature>
<name>A0A1B6LUY7_9HEMI</name>
<evidence type="ECO:0000313" key="3">
    <source>
        <dbReference type="EMBL" id="JAT27483.1"/>
    </source>
</evidence>
<organism evidence="3">
    <name type="scientific">Graphocephala atropunctata</name>
    <dbReference type="NCBI Taxonomy" id="36148"/>
    <lineage>
        <taxon>Eukaryota</taxon>
        <taxon>Metazoa</taxon>
        <taxon>Ecdysozoa</taxon>
        <taxon>Arthropoda</taxon>
        <taxon>Hexapoda</taxon>
        <taxon>Insecta</taxon>
        <taxon>Pterygota</taxon>
        <taxon>Neoptera</taxon>
        <taxon>Paraneoptera</taxon>
        <taxon>Hemiptera</taxon>
        <taxon>Auchenorrhyncha</taxon>
        <taxon>Membracoidea</taxon>
        <taxon>Cicadellidae</taxon>
        <taxon>Cicadellinae</taxon>
        <taxon>Cicadellini</taxon>
        <taxon>Graphocephala</taxon>
    </lineage>
</organism>